<dbReference type="EC" id="1.1.1.88" evidence="3"/>
<dbReference type="InterPro" id="IPR023074">
    <property type="entry name" value="HMG_CoA_Rdtase_cat_sf"/>
</dbReference>
<dbReference type="PRINTS" id="PR00071">
    <property type="entry name" value="HMGCOARDTASE"/>
</dbReference>
<dbReference type="SUPFAM" id="SSF56542">
    <property type="entry name" value="Substrate-binding domain of HMG-CoA reductase"/>
    <property type="match status" value="1"/>
</dbReference>
<sequence>MSCALDTCRRLQRGRSVGIRQISPGTRIPRPRYMEGAVTVNSRIPGFKDSSVEQRRSVVSERTGVAVADLDVLDPARGLDTEHADHMIENVIGVLGIPVGIATNFRINGRDYLVPMATEEPSVVAAASNAARMARERGGFFTSGTGPVMQAQIQLLDLPDPEAARLRILEHSSAVVDLANEQDPTLVRFGGGARDLHVRLVPTRTGTHVVTHLVVDVRDAMGANAVNTMAEAIAPRLAEIAGGRPLLRILTNMADRRIVRARAVFDRDLLGGQQVVDDIVHASALAEADPYRAATHNKGIMNGITAAVLASGNDTRAVEAGCHSHAVGPDGRYTALSHFEKTADGHLSGTLEVPMAVGLVGGATKVHPVAQSAIKILGVTTATELAEVVVAVGLAQNLGACRALAAEGIQRGHMSLHARTVAVTAGASTAELDSVVAQLIQDKNIRVEHAEKVLAGLRSRS</sequence>
<reference evidence="4 5" key="1">
    <citation type="submission" date="2024-10" db="EMBL/GenBank/DDBJ databases">
        <title>The Natural Products Discovery Center: Release of the First 8490 Sequenced Strains for Exploring Actinobacteria Biosynthetic Diversity.</title>
        <authorList>
            <person name="Kalkreuter E."/>
            <person name="Kautsar S.A."/>
            <person name="Yang D."/>
            <person name="Bader C.D."/>
            <person name="Teijaro C.N."/>
            <person name="Fluegel L."/>
            <person name="Davis C.M."/>
            <person name="Simpson J.R."/>
            <person name="Lauterbach L."/>
            <person name="Steele A.D."/>
            <person name="Gui C."/>
            <person name="Meng S."/>
            <person name="Li G."/>
            <person name="Viehrig K."/>
            <person name="Ye F."/>
            <person name="Su P."/>
            <person name="Kiefer A.F."/>
            <person name="Nichols A."/>
            <person name="Cepeda A.J."/>
            <person name="Yan W."/>
            <person name="Fan B."/>
            <person name="Jiang Y."/>
            <person name="Adhikari A."/>
            <person name="Zheng C.-J."/>
            <person name="Schuster L."/>
            <person name="Cowan T.M."/>
            <person name="Smanski M.J."/>
            <person name="Chevrette M.G."/>
            <person name="De Carvalho L.P.S."/>
            <person name="Shen B."/>
        </authorList>
    </citation>
    <scope>NUCLEOTIDE SEQUENCE [LARGE SCALE GENOMIC DNA]</scope>
    <source>
        <strain evidence="4 5">NPDC020568</strain>
    </source>
</reference>
<dbReference type="InterPro" id="IPR009023">
    <property type="entry name" value="HMG_CoA_Rdtase_NAD(P)-bd_sf"/>
</dbReference>
<dbReference type="PANTHER" id="PTHR10572:SF24">
    <property type="entry name" value="3-HYDROXY-3-METHYLGLUTARYL-COENZYME A REDUCTASE"/>
    <property type="match status" value="1"/>
</dbReference>
<comment type="pathway">
    <text evidence="3">Metabolic intermediate metabolism; (R)-mevalonate degradation; (S)-3-hydroxy-3-methylglutaryl-CoA from (R)-mevalonate: step 1/1.</text>
</comment>
<evidence type="ECO:0000256" key="3">
    <source>
        <dbReference type="RuleBase" id="RU361219"/>
    </source>
</evidence>
<dbReference type="RefSeq" id="WP_396890847.1">
    <property type="nucleotide sequence ID" value="NZ_JBIRUQ010000001.1"/>
</dbReference>
<comment type="similarity">
    <text evidence="1 3">Belongs to the HMG-CoA reductase family.</text>
</comment>
<dbReference type="GO" id="GO:0140643">
    <property type="term" value="F:hydroxymethylglutaryl-CoA reductase (NADH) activity"/>
    <property type="evidence" value="ECO:0007669"/>
    <property type="project" value="UniProtKB-EC"/>
</dbReference>
<dbReference type="Gene3D" id="3.90.770.10">
    <property type="entry name" value="3-hydroxy-3-methylglutaryl-coenzyme A Reductase, Chain A, domain 2"/>
    <property type="match status" value="2"/>
</dbReference>
<dbReference type="Proteomes" id="UP001611263">
    <property type="component" value="Unassembled WGS sequence"/>
</dbReference>
<evidence type="ECO:0000256" key="2">
    <source>
        <dbReference type="ARBA" id="ARBA00023002"/>
    </source>
</evidence>
<accession>A0ABW7TDQ0</accession>
<dbReference type="PROSITE" id="PS00066">
    <property type="entry name" value="HMG_COA_REDUCTASE_1"/>
    <property type="match status" value="1"/>
</dbReference>
<keyword evidence="2 3" id="KW-0560">Oxidoreductase</keyword>
<evidence type="ECO:0000256" key="1">
    <source>
        <dbReference type="ARBA" id="ARBA00007661"/>
    </source>
</evidence>
<dbReference type="InterPro" id="IPR004553">
    <property type="entry name" value="HMG_CoA_Rdtase_bac-typ"/>
</dbReference>
<dbReference type="InterPro" id="IPR002202">
    <property type="entry name" value="HMG_CoA_Rdtase"/>
</dbReference>
<dbReference type="Pfam" id="PF00368">
    <property type="entry name" value="HMG-CoA_red"/>
    <property type="match status" value="1"/>
</dbReference>
<evidence type="ECO:0000313" key="5">
    <source>
        <dbReference type="Proteomes" id="UP001611263"/>
    </source>
</evidence>
<dbReference type="PROSITE" id="PS50065">
    <property type="entry name" value="HMG_COA_REDUCTASE_4"/>
    <property type="match status" value="1"/>
</dbReference>
<evidence type="ECO:0000313" key="4">
    <source>
        <dbReference type="EMBL" id="MFI1459150.1"/>
    </source>
</evidence>
<dbReference type="PANTHER" id="PTHR10572">
    <property type="entry name" value="3-HYDROXY-3-METHYLGLUTARYL-COENZYME A REDUCTASE"/>
    <property type="match status" value="1"/>
</dbReference>
<keyword evidence="5" id="KW-1185">Reference proteome</keyword>
<name>A0ABW7TDQ0_9NOCA</name>
<dbReference type="NCBIfam" id="TIGR00532">
    <property type="entry name" value="HMG_CoA_R_NAD"/>
    <property type="match status" value="1"/>
</dbReference>
<dbReference type="CDD" id="cd00644">
    <property type="entry name" value="HMG-CoA_reductase_classII"/>
    <property type="match status" value="1"/>
</dbReference>
<protein>
    <recommendedName>
        <fullName evidence="3">3-hydroxy-3-methylglutaryl coenzyme A reductase</fullName>
        <shortName evidence="3">HMG-CoA reductase</shortName>
        <ecNumber evidence="3">1.1.1.88</ecNumber>
    </recommendedName>
</protein>
<comment type="caution">
    <text evidence="4">The sequence shown here is derived from an EMBL/GenBank/DDBJ whole genome shotgun (WGS) entry which is preliminary data.</text>
</comment>
<gene>
    <name evidence="4" type="ORF">ACH4WX_00345</name>
</gene>
<dbReference type="PROSITE" id="PS01192">
    <property type="entry name" value="HMG_COA_REDUCTASE_3"/>
    <property type="match status" value="1"/>
</dbReference>
<organism evidence="4 5">
    <name type="scientific">Nocardia carnea</name>
    <dbReference type="NCBI Taxonomy" id="37328"/>
    <lineage>
        <taxon>Bacteria</taxon>
        <taxon>Bacillati</taxon>
        <taxon>Actinomycetota</taxon>
        <taxon>Actinomycetes</taxon>
        <taxon>Mycobacteriales</taxon>
        <taxon>Nocardiaceae</taxon>
        <taxon>Nocardia</taxon>
    </lineage>
</organism>
<comment type="catalytic activity">
    <reaction evidence="3">
        <text>(R)-mevalonate + 2 NAD(+) + CoA = (3S)-3-hydroxy-3-methylglutaryl-CoA + 2 NADH + 2 H(+)</text>
        <dbReference type="Rhea" id="RHEA:14833"/>
        <dbReference type="ChEBI" id="CHEBI:15378"/>
        <dbReference type="ChEBI" id="CHEBI:36464"/>
        <dbReference type="ChEBI" id="CHEBI:43074"/>
        <dbReference type="ChEBI" id="CHEBI:57287"/>
        <dbReference type="ChEBI" id="CHEBI:57540"/>
        <dbReference type="ChEBI" id="CHEBI:57945"/>
        <dbReference type="EC" id="1.1.1.88"/>
    </reaction>
</comment>
<dbReference type="InterPro" id="IPR023076">
    <property type="entry name" value="HMG_CoA_Rdtase_CS"/>
</dbReference>
<dbReference type="InterPro" id="IPR009029">
    <property type="entry name" value="HMG_CoA_Rdtase_sub-bd_dom_sf"/>
</dbReference>
<dbReference type="PROSITE" id="PS00318">
    <property type="entry name" value="HMG_COA_REDUCTASE_2"/>
    <property type="match status" value="1"/>
</dbReference>
<keyword evidence="3" id="KW-0520">NAD</keyword>
<dbReference type="EMBL" id="JBIRUQ010000001">
    <property type="protein sequence ID" value="MFI1459150.1"/>
    <property type="molecule type" value="Genomic_DNA"/>
</dbReference>
<dbReference type="Gene3D" id="1.10.8.660">
    <property type="match status" value="1"/>
</dbReference>
<dbReference type="SUPFAM" id="SSF55035">
    <property type="entry name" value="NAD-binding domain of HMG-CoA reductase"/>
    <property type="match status" value="1"/>
</dbReference>
<proteinExistence type="inferred from homology"/>